<reference evidence="1 2" key="1">
    <citation type="submission" date="2017-12" db="EMBL/GenBank/DDBJ databases">
        <title>Comparative genomics of Botrytis spp.</title>
        <authorList>
            <person name="Valero-Jimenez C.A."/>
            <person name="Tapia P."/>
            <person name="Veloso J."/>
            <person name="Silva-Moreno E."/>
            <person name="Staats M."/>
            <person name="Valdes J.H."/>
            <person name="Van Kan J.A.L."/>
        </authorList>
    </citation>
    <scope>NUCLEOTIDE SEQUENCE [LARGE SCALE GENOMIC DNA]</scope>
    <source>
        <strain evidence="1 2">Be9601</strain>
    </source>
</reference>
<dbReference type="EMBL" id="PQXM01000010">
    <property type="protein sequence ID" value="TGO80298.1"/>
    <property type="molecule type" value="Genomic_DNA"/>
</dbReference>
<protein>
    <submittedName>
        <fullName evidence="1">Uncharacterized protein</fullName>
    </submittedName>
</protein>
<dbReference type="Proteomes" id="UP000297229">
    <property type="component" value="Unassembled WGS sequence"/>
</dbReference>
<evidence type="ECO:0000313" key="2">
    <source>
        <dbReference type="Proteomes" id="UP000297229"/>
    </source>
</evidence>
<keyword evidence="2" id="KW-1185">Reference proteome</keyword>
<organism evidence="1 2">
    <name type="scientific">Botrytis elliptica</name>
    <dbReference type="NCBI Taxonomy" id="278938"/>
    <lineage>
        <taxon>Eukaryota</taxon>
        <taxon>Fungi</taxon>
        <taxon>Dikarya</taxon>
        <taxon>Ascomycota</taxon>
        <taxon>Pezizomycotina</taxon>
        <taxon>Leotiomycetes</taxon>
        <taxon>Helotiales</taxon>
        <taxon>Sclerotiniaceae</taxon>
        <taxon>Botrytis</taxon>
    </lineage>
</organism>
<accession>A0A4Z1K3H3</accession>
<comment type="caution">
    <text evidence="1">The sequence shown here is derived from an EMBL/GenBank/DDBJ whole genome shotgun (WGS) entry which is preliminary data.</text>
</comment>
<dbReference type="AlphaFoldDB" id="A0A4Z1K3H3"/>
<gene>
    <name evidence="1" type="ORF">BELL_0010g00280</name>
</gene>
<sequence>MAWLSWVYASDHLLPVQNHFSLWLSSIRLSIHYSINDLPLLQLQIFLGTGMVWDTTGGSFSVNLRSYHDSLGILHAHTFAAFDTSKGPWGTQTTTDHCYLASAAPFFHILDKGRLQLSSYLVGFVTKNWAVSKVMGISQASSSLPFDLADSVQIRLTDAKFPPSILSASLCACLQRIQPCFSLSHLTPLTSASCMESDSTFNPEIWVATTLLSLGTVAETIHLLTTWVM</sequence>
<proteinExistence type="predicted"/>
<name>A0A4Z1K3H3_9HELO</name>
<evidence type="ECO:0000313" key="1">
    <source>
        <dbReference type="EMBL" id="TGO80298.1"/>
    </source>
</evidence>